<dbReference type="AlphaFoldDB" id="A0A290WNI3"/>
<dbReference type="GO" id="GO:0016117">
    <property type="term" value="P:carotenoid biosynthetic process"/>
    <property type="evidence" value="ECO:0007669"/>
    <property type="project" value="UniProtKB-KW"/>
</dbReference>
<dbReference type="InterPro" id="IPR010108">
    <property type="entry name" value="Lycopene_cyclase_b/e"/>
</dbReference>
<reference evidence="7" key="1">
    <citation type="submission" date="2016-09" db="EMBL/GenBank/DDBJ databases">
        <title>Phylogenetic studies on genes related to carotenoids biosynthesis in algae.</title>
        <authorList>
            <person name="Wang S."/>
            <person name="Zhang L."/>
            <person name="Chi S."/>
            <person name="Wang X."/>
            <person name="Tang X."/>
            <person name="Liu T."/>
        </authorList>
    </citation>
    <scope>NUCLEOTIDE SEQUENCE</scope>
    <source>
        <strain evidence="7">JCXF-2014737</strain>
    </source>
</reference>
<accession>A0A290WNI3</accession>
<evidence type="ECO:0000256" key="6">
    <source>
        <dbReference type="ARBA" id="ARBA00037906"/>
    </source>
</evidence>
<dbReference type="NCBIfam" id="TIGR01790">
    <property type="entry name" value="carotene-cycl"/>
    <property type="match status" value="1"/>
</dbReference>
<protein>
    <recommendedName>
        <fullName evidence="3">lycopene beta-cyclase</fullName>
        <ecNumber evidence="3">5.5.1.19</ecNumber>
    </recommendedName>
</protein>
<evidence type="ECO:0000256" key="1">
    <source>
        <dbReference type="ARBA" id="ARBA00005089"/>
    </source>
</evidence>
<evidence type="ECO:0000313" key="7">
    <source>
        <dbReference type="EMBL" id="ATD53296.1"/>
    </source>
</evidence>
<dbReference type="SUPFAM" id="SSF51905">
    <property type="entry name" value="FAD/NAD(P)-binding domain"/>
    <property type="match status" value="1"/>
</dbReference>
<dbReference type="GO" id="GO:0016860">
    <property type="term" value="F:intramolecular oxidoreductase activity"/>
    <property type="evidence" value="ECO:0007669"/>
    <property type="project" value="UniProtKB-ARBA"/>
</dbReference>
<dbReference type="PANTHER" id="PTHR39757">
    <property type="match status" value="1"/>
</dbReference>
<proteinExistence type="evidence at transcript level"/>
<keyword evidence="5" id="KW-0520">NAD</keyword>
<dbReference type="EC" id="5.5.1.19" evidence="3"/>
<name>A0A290WNI3_SCYLO</name>
<dbReference type="PANTHER" id="PTHR39757:SF5">
    <property type="entry name" value="OS02G0190600 PROTEIN"/>
    <property type="match status" value="1"/>
</dbReference>
<evidence type="ECO:0000256" key="3">
    <source>
        <dbReference type="ARBA" id="ARBA00012242"/>
    </source>
</evidence>
<comment type="similarity">
    <text evidence="2">Belongs to the lycopene cyclase family.</text>
</comment>
<evidence type="ECO:0000256" key="2">
    <source>
        <dbReference type="ARBA" id="ARBA00006599"/>
    </source>
</evidence>
<dbReference type="GO" id="GO:0016705">
    <property type="term" value="F:oxidoreductase activity, acting on paired donors, with incorporation or reduction of molecular oxygen"/>
    <property type="evidence" value="ECO:0007669"/>
    <property type="project" value="InterPro"/>
</dbReference>
<comment type="pathway">
    <text evidence="6">Carotenoid biosynthesis; beta-zeacarotene biosynthesis.</text>
</comment>
<dbReference type="EMBL" id="KX845639">
    <property type="protein sequence ID" value="ATD53296.1"/>
    <property type="molecule type" value="mRNA"/>
</dbReference>
<comment type="pathway">
    <text evidence="1">Carotenoid biosynthesis; beta-carotene biosynthesis.</text>
</comment>
<evidence type="ECO:0000256" key="4">
    <source>
        <dbReference type="ARBA" id="ARBA00022746"/>
    </source>
</evidence>
<dbReference type="InterPro" id="IPR036188">
    <property type="entry name" value="FAD/NAD-bd_sf"/>
</dbReference>
<organism evidence="7">
    <name type="scientific">Scytosiphon lomentaria</name>
    <name type="common">Beanweed</name>
    <name type="synonym">Chorda lomentaria</name>
    <dbReference type="NCBI Taxonomy" id="27967"/>
    <lineage>
        <taxon>Eukaryota</taxon>
        <taxon>Sar</taxon>
        <taxon>Stramenopiles</taxon>
        <taxon>Ochrophyta</taxon>
        <taxon>PX clade</taxon>
        <taxon>Phaeophyceae</taxon>
        <taxon>Ectocarpales</taxon>
        <taxon>Scytosiphonaceae</taxon>
        <taxon>Scytosiphon</taxon>
    </lineage>
</organism>
<dbReference type="Pfam" id="PF05834">
    <property type="entry name" value="Lycopene_cycl"/>
    <property type="match status" value="1"/>
</dbReference>
<evidence type="ECO:0000256" key="5">
    <source>
        <dbReference type="ARBA" id="ARBA00023027"/>
    </source>
</evidence>
<dbReference type="Gene3D" id="3.50.50.60">
    <property type="entry name" value="FAD/NAD(P)-binding domain"/>
    <property type="match status" value="1"/>
</dbReference>
<sequence length="552" mass="59453">MAFDLAEMMEQLKSSMSGGGGKSSSGGANGKPVVYDAAIVGYGPAGGVMATLLSEKHGLKVCIIDPNLEKRWIPNYGVWVEEWESLDNDLQIGLGDCLDRKWEVTDSFFGGSHGTPADERCRIDRPYARVSRDKMQANLKARLSAAGVTKIAGKVDAKTMEHSAEGTSVCLEDGQQIDCRLLVDCSGHYSELVERVGDHNPGVQIAYGAEVEVKDGHAPYDENAMLFMDYRTDYVDKSKLSPEEAQGLDDIPTFLYAMPMGAAPNGQRRIFFEETSLVARPPIDFDLCKERLYRRLEHHGIEVTKVMDEELCYIPMGGAMPSLTQRVVAFGGASGLVHAATGYMHVRMLAAAGPVSRAIAAELKKGGPGTSEAAARRAYQALWPSKAKLQRDFHVFGGEFLMAQKAPTLRGFFNGFFKLPLPLWAGFLSGYPNLPHNELHQDWQSRFKFGFQFFFKLAPAVQFQLALAGALSGWQYGLIRAVTPLAEGEDAKDLLFDAEVEGIRSAAAAAAAAGADATAAAIAVGDGAIGKGGAADGGLGSENKAKERELVA</sequence>
<gene>
    <name evidence="7" type="primary">LCYB</name>
</gene>
<keyword evidence="4" id="KW-0125">Carotenoid biosynthesis</keyword>